<dbReference type="Proteomes" id="UP000004659">
    <property type="component" value="Unassembled WGS sequence"/>
</dbReference>
<protein>
    <submittedName>
        <fullName evidence="1">Uncharacterized protein</fullName>
    </submittedName>
</protein>
<sequence>MIVAMKNPRLVGRFNDNHGLLSSPDGNFDFDNVERARWLSTRAEIKSEYKIAGAGYRNACGRSDFAFGKCSQTSMELLLARFCQNTIASHGEFE</sequence>
<dbReference type="HOGENOM" id="CLU_2521138_0_0_5"/>
<name>A0A0E1WWE5_9HYPH</name>
<dbReference type="AlphaFoldDB" id="A0A0E1WWE5"/>
<proteinExistence type="predicted"/>
<gene>
    <name evidence="1" type="ORF">BALG_02492</name>
</gene>
<dbReference type="GeneID" id="71764613"/>
<evidence type="ECO:0000313" key="1">
    <source>
        <dbReference type="EMBL" id="EEZ29140.1"/>
    </source>
</evidence>
<organism evidence="1">
    <name type="scientific">Brucella pinnipedialis M292/94/1</name>
    <dbReference type="NCBI Taxonomy" id="520462"/>
    <lineage>
        <taxon>Bacteria</taxon>
        <taxon>Pseudomonadati</taxon>
        <taxon>Pseudomonadota</taxon>
        <taxon>Alphaproteobacteria</taxon>
        <taxon>Hyphomicrobiales</taxon>
        <taxon>Brucellaceae</taxon>
        <taxon>Brucella/Ochrobactrum group</taxon>
        <taxon>Brucella</taxon>
    </lineage>
</organism>
<reference evidence="1" key="1">
    <citation type="submission" date="2009-01" db="EMBL/GenBank/DDBJ databases">
        <title>The Genome Sequence of Brucella pinnipedialis M292/94/1.</title>
        <authorList>
            <consortium name="The Broad Institute Genome Sequencing Platform"/>
            <person name="Ward D."/>
            <person name="Young S.K."/>
            <person name="Kodira C.D."/>
            <person name="Zeng Q."/>
            <person name="Koehrsen M."/>
            <person name="Alvarado L."/>
            <person name="Berlin A."/>
            <person name="Borenstein D."/>
            <person name="Chen Z."/>
            <person name="Engels R."/>
            <person name="Freedman E."/>
            <person name="Gellesch M."/>
            <person name="Goldberg J."/>
            <person name="Griggs A."/>
            <person name="Gujja S."/>
            <person name="Heiman D."/>
            <person name="Hepburn T."/>
            <person name="Howarth C."/>
            <person name="Jen D."/>
            <person name="Larson L."/>
            <person name="Lewis B."/>
            <person name="Mehta T."/>
            <person name="Park D."/>
            <person name="Pearson M."/>
            <person name="Roberts A."/>
            <person name="Saif S."/>
            <person name="Shea T."/>
            <person name="Shenoy N."/>
            <person name="Sisk P."/>
            <person name="Stolte C."/>
            <person name="Sykes S."/>
            <person name="Walk T."/>
            <person name="White J."/>
            <person name="Yandava C."/>
            <person name="Whatmore A.M."/>
            <person name="Perrett L.L."/>
            <person name="O'Callaghan D."/>
            <person name="Nusbaum C."/>
            <person name="Galagan J."/>
            <person name="Birren B."/>
        </authorList>
    </citation>
    <scope>NUCLEOTIDE SEQUENCE [LARGE SCALE GENOMIC DNA]</scope>
    <source>
        <strain evidence="1">M292/94/1</strain>
    </source>
</reference>
<dbReference type="RefSeq" id="WP_004687332.1">
    <property type="nucleotide sequence ID" value="NZ_EQ999534.1"/>
</dbReference>
<dbReference type="EMBL" id="EQ999534">
    <property type="protein sequence ID" value="EEZ29140.1"/>
    <property type="molecule type" value="Genomic_DNA"/>
</dbReference>
<accession>A0A0E1WWE5</accession>